<name>A0ABP0AW97_9PEZI</name>
<dbReference type="Proteomes" id="UP001642482">
    <property type="component" value="Unassembled WGS sequence"/>
</dbReference>
<accession>A0ABP0AW97</accession>
<keyword evidence="1" id="KW-0732">Signal</keyword>
<gene>
    <name evidence="2" type="ORF">SEUCBS140593_001207</name>
</gene>
<evidence type="ECO:0000313" key="2">
    <source>
        <dbReference type="EMBL" id="CAK7211542.1"/>
    </source>
</evidence>
<feature type="chain" id="PRO_5045665993" description="Cell wall protein" evidence="1">
    <location>
        <begin position="21"/>
        <end position="199"/>
    </location>
</feature>
<dbReference type="EMBL" id="CAWUHD010000007">
    <property type="protein sequence ID" value="CAK7211542.1"/>
    <property type="molecule type" value="Genomic_DNA"/>
</dbReference>
<evidence type="ECO:0000313" key="3">
    <source>
        <dbReference type="Proteomes" id="UP001642482"/>
    </source>
</evidence>
<feature type="signal peptide" evidence="1">
    <location>
        <begin position="1"/>
        <end position="20"/>
    </location>
</feature>
<keyword evidence="3" id="KW-1185">Reference proteome</keyword>
<reference evidence="2 3" key="1">
    <citation type="submission" date="2024-01" db="EMBL/GenBank/DDBJ databases">
        <authorList>
            <person name="Allen C."/>
            <person name="Tagirdzhanova G."/>
        </authorList>
    </citation>
    <scope>NUCLEOTIDE SEQUENCE [LARGE SCALE GENOMIC DNA]</scope>
</reference>
<sequence>MLYNTFVSTAILAGSAFAAAVPVTTTGNNTADALDFVVDAPLAVTLGSFLGLIDTISAVPDSVVAAGDDAVNSWLRPIGSSAASAIAAPNALIASRSTEAADAADTTAVAAATEAVDGIIKDVECAAAVAAAVAGDLLPAAKLLKAKKLIKVLGGVKKVAKLFLEFHKNRDEAIKEGGKTLLDLVEVLLGIDSIKKHCT</sequence>
<comment type="caution">
    <text evidence="2">The sequence shown here is derived from an EMBL/GenBank/DDBJ whole genome shotgun (WGS) entry which is preliminary data.</text>
</comment>
<organism evidence="2 3">
    <name type="scientific">Sporothrix eucalyptigena</name>
    <dbReference type="NCBI Taxonomy" id="1812306"/>
    <lineage>
        <taxon>Eukaryota</taxon>
        <taxon>Fungi</taxon>
        <taxon>Dikarya</taxon>
        <taxon>Ascomycota</taxon>
        <taxon>Pezizomycotina</taxon>
        <taxon>Sordariomycetes</taxon>
        <taxon>Sordariomycetidae</taxon>
        <taxon>Ophiostomatales</taxon>
        <taxon>Ophiostomataceae</taxon>
        <taxon>Sporothrix</taxon>
    </lineage>
</organism>
<proteinExistence type="predicted"/>
<protein>
    <recommendedName>
        <fullName evidence="4">Cell wall protein</fullName>
    </recommendedName>
</protein>
<evidence type="ECO:0000256" key="1">
    <source>
        <dbReference type="SAM" id="SignalP"/>
    </source>
</evidence>
<evidence type="ECO:0008006" key="4">
    <source>
        <dbReference type="Google" id="ProtNLM"/>
    </source>
</evidence>